<dbReference type="EMBL" id="WXXP01000009">
    <property type="protein sequence ID" value="NEK52004.1"/>
    <property type="molecule type" value="Genomic_DNA"/>
</dbReference>
<evidence type="ECO:0000313" key="2">
    <source>
        <dbReference type="EMBL" id="NEK52004.1"/>
    </source>
</evidence>
<reference evidence="2 3" key="1">
    <citation type="submission" date="2020-01" db="EMBL/GenBank/DDBJ databases">
        <title>Rhizobium genotypes associated with high levels of biological nitrogen fixation by grain legumes in a temperate-maritime cropping system.</title>
        <authorList>
            <person name="Maluk M."/>
            <person name="Francesc Ferrando Molina F."/>
            <person name="Lopez Del Egido L."/>
            <person name="Lafos M."/>
            <person name="Langarica-Fuentes A."/>
            <person name="Gebre Yohannes G."/>
            <person name="Young M.W."/>
            <person name="Martin P."/>
            <person name="Gantlett R."/>
            <person name="Kenicer G."/>
            <person name="Hawes C."/>
            <person name="Begg G.S."/>
            <person name="Quilliam R.S."/>
            <person name="Squire G.R."/>
            <person name="Poole P.S."/>
            <person name="Young P.W."/>
            <person name="Iannetta P.M."/>
            <person name="James E.K."/>
        </authorList>
    </citation>
    <scope>NUCLEOTIDE SEQUENCE [LARGE SCALE GENOMIC DNA]</scope>
    <source>
        <strain evidence="2 3">JHI944</strain>
    </source>
</reference>
<evidence type="ECO:0000313" key="3">
    <source>
        <dbReference type="Proteomes" id="UP000471409"/>
    </source>
</evidence>
<comment type="caution">
    <text evidence="2">The sequence shown here is derived from an EMBL/GenBank/DDBJ whole genome shotgun (WGS) entry which is preliminary data.</text>
</comment>
<protein>
    <submittedName>
        <fullName evidence="2">Uncharacterized protein</fullName>
    </submittedName>
</protein>
<feature type="region of interest" description="Disordered" evidence="1">
    <location>
        <begin position="53"/>
        <end position="72"/>
    </location>
</feature>
<evidence type="ECO:0000256" key="1">
    <source>
        <dbReference type="SAM" id="MobiDB-lite"/>
    </source>
</evidence>
<sequence>MRAHDGTSAEIEWRNGDWYRDLSAVGAGFTIILPARHYQACRAKTRGGFAITARSNQTPKARQADLKDRVAL</sequence>
<gene>
    <name evidence="2" type="ORF">GUK36_21490</name>
</gene>
<dbReference type="RefSeq" id="WP_131590840.1">
    <property type="nucleotide sequence ID" value="NZ_JACIGV010000005.1"/>
</dbReference>
<proteinExistence type="predicted"/>
<name>A0A6P0DG04_RHILE</name>
<feature type="compositionally biased region" description="Basic and acidic residues" evidence="1">
    <location>
        <begin position="62"/>
        <end position="72"/>
    </location>
</feature>
<dbReference type="AlphaFoldDB" id="A0A6P0DG04"/>
<dbReference type="Proteomes" id="UP000471409">
    <property type="component" value="Unassembled WGS sequence"/>
</dbReference>
<organism evidence="2 3">
    <name type="scientific">Rhizobium leguminosarum</name>
    <dbReference type="NCBI Taxonomy" id="384"/>
    <lineage>
        <taxon>Bacteria</taxon>
        <taxon>Pseudomonadati</taxon>
        <taxon>Pseudomonadota</taxon>
        <taxon>Alphaproteobacteria</taxon>
        <taxon>Hyphomicrobiales</taxon>
        <taxon>Rhizobiaceae</taxon>
        <taxon>Rhizobium/Agrobacterium group</taxon>
        <taxon>Rhizobium</taxon>
    </lineage>
</organism>
<accession>A0A6P0DG04</accession>